<dbReference type="Gene3D" id="3.30.70.1430">
    <property type="entry name" value="Multidrug efflux transporter AcrB pore domain"/>
    <property type="match status" value="2"/>
</dbReference>
<dbReference type="PRINTS" id="PR00702">
    <property type="entry name" value="ACRIFLAVINRP"/>
</dbReference>
<dbReference type="Gene3D" id="3.30.70.1440">
    <property type="entry name" value="Multidrug efflux transporter AcrB pore domain"/>
    <property type="match status" value="1"/>
</dbReference>
<dbReference type="PROSITE" id="PS50156">
    <property type="entry name" value="SSD"/>
    <property type="match status" value="1"/>
</dbReference>
<keyword evidence="1" id="KW-0812">Transmembrane</keyword>
<dbReference type="GO" id="GO:0005886">
    <property type="term" value="C:plasma membrane"/>
    <property type="evidence" value="ECO:0007669"/>
    <property type="project" value="TreeGrafter"/>
</dbReference>
<dbReference type="SUPFAM" id="SSF82866">
    <property type="entry name" value="Multidrug efflux transporter AcrB transmembrane domain"/>
    <property type="match status" value="2"/>
</dbReference>
<reference evidence="3 4" key="1">
    <citation type="submission" date="2018-09" db="EMBL/GenBank/DDBJ databases">
        <title>The draft genome of Acinetobacter spp. strains.</title>
        <authorList>
            <person name="Qin J."/>
            <person name="Feng Y."/>
            <person name="Zong Z."/>
        </authorList>
    </citation>
    <scope>NUCLEOTIDE SEQUENCE [LARGE SCALE GENOMIC DNA]</scope>
    <source>
        <strain evidence="3 4">WCHAc060002</strain>
    </source>
</reference>
<dbReference type="Gene3D" id="1.20.1640.10">
    <property type="entry name" value="Multidrug efflux transporter AcrB transmembrane domain"/>
    <property type="match status" value="2"/>
</dbReference>
<dbReference type="Gene3D" id="3.30.2090.10">
    <property type="entry name" value="Multidrug efflux transporter AcrB TolC docking domain, DN and DC subdomains"/>
    <property type="match status" value="2"/>
</dbReference>
<feature type="transmembrane region" description="Helical" evidence="1">
    <location>
        <begin position="358"/>
        <end position="378"/>
    </location>
</feature>
<dbReference type="SUPFAM" id="SSF82693">
    <property type="entry name" value="Multidrug efflux transporter AcrB pore domain, PN1, PN2, PC1 and PC2 subdomains"/>
    <property type="match status" value="3"/>
</dbReference>
<feature type="transmembrane region" description="Helical" evidence="1">
    <location>
        <begin position="429"/>
        <end position="449"/>
    </location>
</feature>
<evidence type="ECO:0000313" key="4">
    <source>
        <dbReference type="Proteomes" id="UP000281084"/>
    </source>
</evidence>
<sequence>MNISSLSIKNPIPAIVLFIMLTIMGLYGFMKLGIQDMVDMDLPTITVSASLECAAPEQLETEVARKIEDELTSLTKLDHITTTITDGSVSISVSFELEKDVEVALSEVRNAVDGAKADLPASMNSPTVSKVTAAGSSLLTYSITSDNLDEQDLSWFVDNDVSNAIMAANGVNSVSRVGGVDREVQIDLNPTLMAGLGVMPSDVSKQLKAVQQEASGGQGRVGGERQSIRTLATVKTADDIREISIPLQDGRYVRLDQIAQIHDTTAERTTRAYLNGQPIIGFQVERSKGYSDVEVVKHVREAVVAFQQKNPAVKIEEISNKVDSIQDNYDGSMTMLYEGALLAIIVVFIFLKNWRTTFISAVALPLSIIPAFGVMYYLGYSLNVITLLALSLVVGILVDDAIVEVENIERHLEQGKTPYQAAMEAADEIGLAVVATTLTLVAIFLPTAFMGGIPGLVFKQFGITASVAILFSLLVARLLTPMMAAYILKPKTQKVKTENQQVSWVMQRYKALVHYTLNHRKTTILGASVFFFVTLFFGMQNSVTFIPAQDKSQTTVTVELPPGSTLDQTSKAAEEASKIIQQNPNVKQVFSSVGTASSGSGMDSSSTADVASATLTVELTPYDERDTRQSAVEQDIREKLKPLAGVKISVGGGNSGEKLDITLASDNADLLTETANNLEVQMRSLKGIGNVSSSAAIEQPEVQITPDFAKAAQLGVTSEALSDAIRYATYGGYSTTLPKLNLDQRQIAIRVRLDPSVRNDLSSIAAVRVQGSNGSVSLGSIADIQIQGGPTQISRMDRMRNVTLSIELNGLSIGEVQNQVMQLEAMKNLPQGVKQIQQGELQNMSEMFSSFGLAMFIGIVCVYAVLVLLFHDFLQPGTILSALPLALGGAFVALYICSMPYSMPVVIGILMLMGIVTKNSILLVDYTIIARNEHGLSRYAAVMDACTKRARPIIMTTIAMAAGMMPNALGLGAEPSFRQPTAVVVIGGLITSTVLSLVVIPVIFTYVDDLHHWIKSKFKSKAQV</sequence>
<dbReference type="InterPro" id="IPR000731">
    <property type="entry name" value="SSD"/>
</dbReference>
<dbReference type="AlphaFoldDB" id="A0A3A8GKH6"/>
<feature type="transmembrane region" description="Helical" evidence="1">
    <location>
        <begin position="522"/>
        <end position="539"/>
    </location>
</feature>
<proteinExistence type="predicted"/>
<feature type="transmembrane region" description="Helical" evidence="1">
    <location>
        <begin position="981"/>
        <end position="1007"/>
    </location>
</feature>
<feature type="transmembrane region" description="Helical" evidence="1">
    <location>
        <begin position="847"/>
        <end position="870"/>
    </location>
</feature>
<dbReference type="RefSeq" id="WP_120367082.1">
    <property type="nucleotide sequence ID" value="NZ_RAXZ01000004.1"/>
</dbReference>
<dbReference type="SUPFAM" id="SSF82714">
    <property type="entry name" value="Multidrug efflux transporter AcrB TolC docking domain, DN and DC subdomains"/>
    <property type="match status" value="2"/>
</dbReference>
<evidence type="ECO:0000256" key="1">
    <source>
        <dbReference type="SAM" id="Phobius"/>
    </source>
</evidence>
<feature type="transmembrane region" description="Helical" evidence="1">
    <location>
        <begin position="384"/>
        <end position="403"/>
    </location>
</feature>
<dbReference type="Gene3D" id="3.30.70.1320">
    <property type="entry name" value="Multidrug efflux transporter AcrB pore domain like"/>
    <property type="match status" value="1"/>
</dbReference>
<feature type="domain" description="SSD" evidence="2">
    <location>
        <begin position="366"/>
        <end position="486"/>
    </location>
</feature>
<evidence type="ECO:0000313" key="3">
    <source>
        <dbReference type="EMBL" id="RKG54381.1"/>
    </source>
</evidence>
<feature type="transmembrane region" description="Helical" evidence="1">
    <location>
        <begin position="12"/>
        <end position="30"/>
    </location>
</feature>
<dbReference type="PANTHER" id="PTHR32063:SF77">
    <property type="entry name" value="ACR FAMILY TRANSPORT PROTEIN"/>
    <property type="match status" value="1"/>
</dbReference>
<keyword evidence="1" id="KW-1133">Transmembrane helix</keyword>
<dbReference type="GO" id="GO:0042910">
    <property type="term" value="F:xenobiotic transmembrane transporter activity"/>
    <property type="evidence" value="ECO:0007669"/>
    <property type="project" value="TreeGrafter"/>
</dbReference>
<dbReference type="InterPro" id="IPR027463">
    <property type="entry name" value="AcrB_DN_DC_subdom"/>
</dbReference>
<feature type="transmembrane region" description="Helical" evidence="1">
    <location>
        <begin position="907"/>
        <end position="929"/>
    </location>
</feature>
<dbReference type="InterPro" id="IPR001036">
    <property type="entry name" value="Acrflvin-R"/>
</dbReference>
<accession>A0A3A8GKH6</accession>
<keyword evidence="1" id="KW-0472">Membrane</keyword>
<dbReference type="PANTHER" id="PTHR32063">
    <property type="match status" value="1"/>
</dbReference>
<feature type="transmembrane region" description="Helical" evidence="1">
    <location>
        <begin position="461"/>
        <end position="488"/>
    </location>
</feature>
<feature type="transmembrane region" description="Helical" evidence="1">
    <location>
        <begin position="950"/>
        <end position="969"/>
    </location>
</feature>
<dbReference type="Pfam" id="PF00873">
    <property type="entry name" value="ACR_tran"/>
    <property type="match status" value="1"/>
</dbReference>
<gene>
    <name evidence="3" type="ORF">D7V64_05435</name>
</gene>
<dbReference type="Proteomes" id="UP000281084">
    <property type="component" value="Unassembled WGS sequence"/>
</dbReference>
<dbReference type="EMBL" id="RAXZ01000004">
    <property type="protein sequence ID" value="RKG54381.1"/>
    <property type="molecule type" value="Genomic_DNA"/>
</dbReference>
<name>A0A3A8GKH6_9GAMM</name>
<protein>
    <submittedName>
        <fullName evidence="3">Efflux RND transporter permease subunit</fullName>
    </submittedName>
</protein>
<organism evidence="3 4">
    <name type="scientific">Acinetobacter cumulans</name>
    <dbReference type="NCBI Taxonomy" id="2136182"/>
    <lineage>
        <taxon>Bacteria</taxon>
        <taxon>Pseudomonadati</taxon>
        <taxon>Pseudomonadota</taxon>
        <taxon>Gammaproteobacteria</taxon>
        <taxon>Moraxellales</taxon>
        <taxon>Moraxellaceae</taxon>
        <taxon>Acinetobacter</taxon>
    </lineage>
</organism>
<feature type="transmembrane region" description="Helical" evidence="1">
    <location>
        <begin position="882"/>
        <end position="901"/>
    </location>
</feature>
<comment type="caution">
    <text evidence="3">The sequence shown here is derived from an EMBL/GenBank/DDBJ whole genome shotgun (WGS) entry which is preliminary data.</text>
</comment>
<feature type="transmembrane region" description="Helical" evidence="1">
    <location>
        <begin position="334"/>
        <end position="351"/>
    </location>
</feature>
<evidence type="ECO:0000259" key="2">
    <source>
        <dbReference type="PROSITE" id="PS50156"/>
    </source>
</evidence>